<comment type="caution">
    <text evidence="4">The sequence shown here is derived from an EMBL/GenBank/DDBJ whole genome shotgun (WGS) entry which is preliminary data.</text>
</comment>
<dbReference type="Pfam" id="PF14031">
    <property type="entry name" value="D-ser_dehydrat"/>
    <property type="match status" value="1"/>
</dbReference>
<dbReference type="PANTHER" id="PTHR28004">
    <property type="entry name" value="ZGC:162816-RELATED"/>
    <property type="match status" value="1"/>
</dbReference>
<protein>
    <submittedName>
        <fullName evidence="4">Alanine racemase</fullName>
        <ecNumber evidence="4">5.1.1.1</ecNumber>
    </submittedName>
</protein>
<comment type="similarity">
    <text evidence="1">Belongs to the DSD1 family.</text>
</comment>
<proteinExistence type="inferred from homology"/>
<feature type="domain" description="D-serine dehydratase-like" evidence="3">
    <location>
        <begin position="255"/>
        <end position="362"/>
    </location>
</feature>
<dbReference type="SMART" id="SM01119">
    <property type="entry name" value="D-ser_dehydrat"/>
    <property type="match status" value="1"/>
</dbReference>
<dbReference type="InterPro" id="IPR029066">
    <property type="entry name" value="PLP-binding_barrel"/>
</dbReference>
<keyword evidence="4" id="KW-0413">Isomerase</keyword>
<dbReference type="InterPro" id="IPR042208">
    <property type="entry name" value="D-ser_dehydrat-like_sf"/>
</dbReference>
<dbReference type="GO" id="GO:0008784">
    <property type="term" value="F:alanine racemase activity"/>
    <property type="evidence" value="ECO:0007669"/>
    <property type="project" value="UniProtKB-EC"/>
</dbReference>
<dbReference type="InterPro" id="IPR051466">
    <property type="entry name" value="D-amino_acid_metab_enzyme"/>
</dbReference>
<dbReference type="Pfam" id="PF01168">
    <property type="entry name" value="Ala_racemase_N"/>
    <property type="match status" value="1"/>
</dbReference>
<dbReference type="RefSeq" id="WP_264426653.1">
    <property type="nucleotide sequence ID" value="NZ_JAOSHO010000025.1"/>
</dbReference>
<keyword evidence="2" id="KW-0456">Lyase</keyword>
<organism evidence="4 5">
    <name type="scientific">Pseudomonas agronomica</name>
    <dbReference type="NCBI Taxonomy" id="2979328"/>
    <lineage>
        <taxon>Bacteria</taxon>
        <taxon>Pseudomonadati</taxon>
        <taxon>Pseudomonadota</taxon>
        <taxon>Gammaproteobacteria</taxon>
        <taxon>Pseudomonadales</taxon>
        <taxon>Pseudomonadaceae</taxon>
        <taxon>Pseudomonas</taxon>
    </lineage>
</organism>
<reference evidence="4" key="1">
    <citation type="submission" date="2022-07" db="EMBL/GenBank/DDBJ databases">
        <title>Pseudomonas agronomica sp. nov.: a novel bacterium with biotechnological application in the synthesis of biofertilizers from valorized agricultural residues.</title>
        <authorList>
            <person name="Robas M."/>
            <person name="Fernandez V.M."/>
            <person name="Luna L."/>
            <person name="Provanza A."/>
            <person name="Jimenez P.A."/>
        </authorList>
    </citation>
    <scope>NUCLEOTIDE SEQUENCE</scope>
    <source>
        <strain evidence="4">SAICEU22T</strain>
    </source>
</reference>
<dbReference type="SUPFAM" id="SSF51419">
    <property type="entry name" value="PLP-binding barrel"/>
    <property type="match status" value="1"/>
</dbReference>
<dbReference type="Proteomes" id="UP001061999">
    <property type="component" value="Unassembled WGS sequence"/>
</dbReference>
<gene>
    <name evidence="4" type="ORF">OC610_04190</name>
</gene>
<sequence length="376" mass="40128">MSAFTHIETPALLLDRDRLDANIQRMRNKLAAFNVILRPHVKTNKSLEVTERLFAGGRGPITVSTLREADFFFEAGFTDILYGVGIAPNKFAHAAALIGKGAQLKVVLDNLDTARLLAEFAETSGHVFDVLLEIDCDGHRSGLDPQSPLLVDIAQLLTAKGVRVSGLMTHAGKSYDSQSIAEIEASARQERAAIIEASQLLTSAGFHLSIISVGSTPTALFTENLSGVTEVRAGVFAFFDLVMAGLGVCQVQDIAVSVLTTVIGHQIEKGWIITDAGWMALSRDRGTAKQAVDQGYGIVCDAAGQPIGDLIVSATNQEHGIISSRAGKLEPSNLLPLGTLLRILPNHACATSAQHAGYHVLSEGRGVGYWPRIAGW</sequence>
<evidence type="ECO:0000256" key="1">
    <source>
        <dbReference type="ARBA" id="ARBA00005323"/>
    </source>
</evidence>
<dbReference type="Gene3D" id="2.40.37.20">
    <property type="entry name" value="D-serine dehydratase-like domain"/>
    <property type="match status" value="1"/>
</dbReference>
<dbReference type="Gene3D" id="3.20.20.10">
    <property type="entry name" value="Alanine racemase"/>
    <property type="match status" value="1"/>
</dbReference>
<evidence type="ECO:0000256" key="2">
    <source>
        <dbReference type="ARBA" id="ARBA00023239"/>
    </source>
</evidence>
<dbReference type="EMBL" id="JAOSHO010000025">
    <property type="protein sequence ID" value="MCW1243593.1"/>
    <property type="molecule type" value="Genomic_DNA"/>
</dbReference>
<evidence type="ECO:0000259" key="3">
    <source>
        <dbReference type="SMART" id="SM01119"/>
    </source>
</evidence>
<keyword evidence="5" id="KW-1185">Reference proteome</keyword>
<evidence type="ECO:0000313" key="4">
    <source>
        <dbReference type="EMBL" id="MCW1243593.1"/>
    </source>
</evidence>
<evidence type="ECO:0000313" key="5">
    <source>
        <dbReference type="Proteomes" id="UP001061999"/>
    </source>
</evidence>
<dbReference type="EC" id="5.1.1.1" evidence="4"/>
<accession>A0ABT3F3C5</accession>
<dbReference type="InterPro" id="IPR001608">
    <property type="entry name" value="Ala_racemase_N"/>
</dbReference>
<dbReference type="PANTHER" id="PTHR28004:SF2">
    <property type="entry name" value="D-SERINE DEHYDRATASE"/>
    <property type="match status" value="1"/>
</dbReference>
<name>A0ABT3F3C5_9PSED</name>
<dbReference type="InterPro" id="IPR026956">
    <property type="entry name" value="D-ser_dehydrat-like_dom"/>
</dbReference>